<dbReference type="InterPro" id="IPR000175">
    <property type="entry name" value="Na/ntran_symport"/>
</dbReference>
<gene>
    <name evidence="9" type="ORF">CUJ83_08330</name>
</gene>
<dbReference type="CDD" id="cd10334">
    <property type="entry name" value="SLC6sbd_u1"/>
    <property type="match status" value="1"/>
</dbReference>
<evidence type="ECO:0000313" key="9">
    <source>
        <dbReference type="EMBL" id="MCD1295003.1"/>
    </source>
</evidence>
<dbReference type="PANTHER" id="PTHR42948:SF1">
    <property type="entry name" value="TRANSPORTER"/>
    <property type="match status" value="1"/>
</dbReference>
<feature type="transmembrane region" description="Helical" evidence="8">
    <location>
        <begin position="85"/>
        <end position="113"/>
    </location>
</feature>
<feature type="transmembrane region" description="Helical" evidence="8">
    <location>
        <begin position="12"/>
        <end position="30"/>
    </location>
</feature>
<feature type="region of interest" description="Disordered" evidence="7">
    <location>
        <begin position="497"/>
        <end position="524"/>
    </location>
</feature>
<comment type="caution">
    <text evidence="9">The sequence shown here is derived from an EMBL/GenBank/DDBJ whole genome shotgun (WGS) entry which is preliminary data.</text>
</comment>
<keyword evidence="3 6" id="KW-0812">Transmembrane</keyword>
<organism evidence="9 10">
    <name type="scientific">Methanooceanicella nereidis</name>
    <dbReference type="NCBI Taxonomy" id="2052831"/>
    <lineage>
        <taxon>Archaea</taxon>
        <taxon>Methanobacteriati</taxon>
        <taxon>Methanobacteriota</taxon>
        <taxon>Stenosarchaea group</taxon>
        <taxon>Methanomicrobia</taxon>
        <taxon>Methanocellales</taxon>
        <taxon>Methanocellaceae</taxon>
        <taxon>Methanooceanicella</taxon>
    </lineage>
</organism>
<evidence type="ECO:0000256" key="2">
    <source>
        <dbReference type="ARBA" id="ARBA00022448"/>
    </source>
</evidence>
<feature type="transmembrane region" description="Helical" evidence="8">
    <location>
        <begin position="178"/>
        <end position="200"/>
    </location>
</feature>
<evidence type="ECO:0000256" key="1">
    <source>
        <dbReference type="ARBA" id="ARBA00004141"/>
    </source>
</evidence>
<keyword evidence="5 8" id="KW-0472">Membrane</keyword>
<evidence type="ECO:0000256" key="4">
    <source>
        <dbReference type="ARBA" id="ARBA00022989"/>
    </source>
</evidence>
<dbReference type="GO" id="GO:0015293">
    <property type="term" value="F:symporter activity"/>
    <property type="evidence" value="ECO:0007669"/>
    <property type="project" value="UniProtKB-KW"/>
</dbReference>
<name>A0AAP2W654_9EURY</name>
<dbReference type="EMBL" id="PGCK01000006">
    <property type="protein sequence ID" value="MCD1295003.1"/>
    <property type="molecule type" value="Genomic_DNA"/>
</dbReference>
<dbReference type="PROSITE" id="PS50267">
    <property type="entry name" value="NA_NEUROTRAN_SYMP_3"/>
    <property type="match status" value="1"/>
</dbReference>
<dbReference type="PANTHER" id="PTHR42948">
    <property type="entry name" value="TRANSPORTER"/>
    <property type="match status" value="1"/>
</dbReference>
<dbReference type="SUPFAM" id="SSF161070">
    <property type="entry name" value="SNF-like"/>
    <property type="match status" value="1"/>
</dbReference>
<feature type="transmembrane region" description="Helical" evidence="8">
    <location>
        <begin position="145"/>
        <end position="166"/>
    </location>
</feature>
<dbReference type="InterPro" id="IPR037272">
    <property type="entry name" value="SNS_sf"/>
</dbReference>
<proteinExistence type="inferred from homology"/>
<evidence type="ECO:0000256" key="7">
    <source>
        <dbReference type="SAM" id="MobiDB-lite"/>
    </source>
</evidence>
<dbReference type="NCBIfam" id="NF037979">
    <property type="entry name" value="Na_transp"/>
    <property type="match status" value="1"/>
</dbReference>
<accession>A0AAP2W654</accession>
<feature type="transmembrane region" description="Helical" evidence="8">
    <location>
        <begin position="257"/>
        <end position="283"/>
    </location>
</feature>
<dbReference type="PRINTS" id="PR00176">
    <property type="entry name" value="NANEUSMPORT"/>
</dbReference>
<evidence type="ECO:0000313" key="10">
    <source>
        <dbReference type="Proteomes" id="UP001320159"/>
    </source>
</evidence>
<comment type="similarity">
    <text evidence="6">Belongs to the sodium:neurotransmitter symporter (SNF) (TC 2.A.22) family.</text>
</comment>
<feature type="transmembrane region" description="Helical" evidence="8">
    <location>
        <begin position="42"/>
        <end position="64"/>
    </location>
</feature>
<feature type="transmembrane region" description="Helical" evidence="8">
    <location>
        <begin position="461"/>
        <end position="484"/>
    </location>
</feature>
<keyword evidence="4 8" id="KW-1133">Transmembrane helix</keyword>
<evidence type="ECO:0000256" key="6">
    <source>
        <dbReference type="RuleBase" id="RU003732"/>
    </source>
</evidence>
<feature type="transmembrane region" description="Helical" evidence="8">
    <location>
        <begin position="220"/>
        <end position="245"/>
    </location>
</feature>
<dbReference type="PROSITE" id="PS00610">
    <property type="entry name" value="NA_NEUROTRAN_SYMP_1"/>
    <property type="match status" value="1"/>
</dbReference>
<keyword evidence="10" id="KW-1185">Reference proteome</keyword>
<sequence>MAREMWGTKLGFILAAVGSAIGLGNIWRFPYMTYSNGGGAFLIPYFTALILVGITVMMLELVLGHSTKGSAPLALKRLKAKGSEWIGWLGVMAGFVILTYYMIIIGWGAVYLLKILLGGFPTDFEGFFFNDILELSAGPGVLGGFSVSVLIAVVAVWLINFIIVNSGVKEGLEKTMKVFMPILFVLILALVIRGVTLVGGMEGIEWYLTPDFSKLTDVQIWIDACGQVFFSLSLGFGIMIAYSSYLPKKSDITRNAFIISLMDSGFSFLAGFAVFGTLGYMAVSKGVPFEEVVAQSIGLAFIVFPQALSLMPVGGEILAAVFFFCLIIAGISSSASLLESVTSSVMDKFNVSRRKAVVAVTICGLLCGLIYTTKGGLYWLDIVDYFFSKYMLLIVGILEVLVAIWICKGDKLVTYIDSRSELKIGKLWKYVVGIIAPLILLVILAQYTLTFLSEGYGGYEWIYLYLGLGVVALSFIVSFALPFLPWPKKVESWDEFVEKEQNDDESDMNGKQGKITKSDSGVDA</sequence>
<evidence type="ECO:0000256" key="5">
    <source>
        <dbReference type="ARBA" id="ARBA00023136"/>
    </source>
</evidence>
<protein>
    <recommendedName>
        <fullName evidence="6">Transporter</fullName>
    </recommendedName>
</protein>
<evidence type="ECO:0000256" key="8">
    <source>
        <dbReference type="SAM" id="Phobius"/>
    </source>
</evidence>
<dbReference type="AlphaFoldDB" id="A0AAP2W654"/>
<reference evidence="9 10" key="1">
    <citation type="submission" date="2017-11" db="EMBL/GenBank/DDBJ databases">
        <title>Isolation and Characterization of Family Methanocellaceae Species from Potential Methane Hydrate Area Offshore Southwestern Taiwan.</title>
        <authorList>
            <person name="Zhang W.-L."/>
            <person name="Chen W.-C."/>
            <person name="Lai M.-C."/>
            <person name="Chen S.-C."/>
        </authorList>
    </citation>
    <scope>NUCLEOTIDE SEQUENCE [LARGE SCALE GENOMIC DNA]</scope>
    <source>
        <strain evidence="9 10">CWC-04</strain>
    </source>
</reference>
<dbReference type="Proteomes" id="UP001320159">
    <property type="component" value="Unassembled WGS sequence"/>
</dbReference>
<feature type="transmembrane region" description="Helical" evidence="8">
    <location>
        <begin position="358"/>
        <end position="380"/>
    </location>
</feature>
<comment type="subcellular location">
    <subcellularLocation>
        <location evidence="1">Membrane</location>
        <topology evidence="1">Multi-pass membrane protein</topology>
    </subcellularLocation>
</comment>
<dbReference type="Pfam" id="PF00209">
    <property type="entry name" value="SNF"/>
    <property type="match status" value="2"/>
</dbReference>
<dbReference type="GO" id="GO:0016020">
    <property type="term" value="C:membrane"/>
    <property type="evidence" value="ECO:0007669"/>
    <property type="project" value="UniProtKB-SubCell"/>
</dbReference>
<feature type="transmembrane region" description="Helical" evidence="8">
    <location>
        <begin position="427"/>
        <end position="449"/>
    </location>
</feature>
<feature type="transmembrane region" description="Helical" evidence="8">
    <location>
        <begin position="317"/>
        <end position="338"/>
    </location>
</feature>
<keyword evidence="2 6" id="KW-0813">Transport</keyword>
<keyword evidence="6" id="KW-0769">Symport</keyword>
<feature type="transmembrane region" description="Helical" evidence="8">
    <location>
        <begin position="386"/>
        <end position="406"/>
    </location>
</feature>
<evidence type="ECO:0000256" key="3">
    <source>
        <dbReference type="ARBA" id="ARBA00022692"/>
    </source>
</evidence>